<gene>
    <name evidence="2" type="ORF">BN2475_60006</name>
</gene>
<accession>A0A1N7RLF0</accession>
<dbReference type="EMBL" id="CYGX02000006">
    <property type="protein sequence ID" value="SIT35925.1"/>
    <property type="molecule type" value="Genomic_DNA"/>
</dbReference>
<sequence length="106" mass="12095">MVGEALCKTRGEGNLVCHGYPSFPQRCCARIRRSVWVIACDARPNHRFAFWLIRLNLLRLSYGKASFSSVCISAKFAYSIFAFLIIIYEELFVKFLGFSCSKAVRT</sequence>
<keyword evidence="1" id="KW-1133">Transmembrane helix</keyword>
<keyword evidence="3" id="KW-1185">Reference proteome</keyword>
<evidence type="ECO:0000313" key="3">
    <source>
        <dbReference type="Proteomes" id="UP000187012"/>
    </source>
</evidence>
<name>A0A1N7RLF0_9BURK</name>
<evidence type="ECO:0000313" key="2">
    <source>
        <dbReference type="EMBL" id="SIT35925.1"/>
    </source>
</evidence>
<keyword evidence="1" id="KW-0472">Membrane</keyword>
<evidence type="ECO:0000256" key="1">
    <source>
        <dbReference type="SAM" id="Phobius"/>
    </source>
</evidence>
<dbReference type="AlphaFoldDB" id="A0A1N7RLF0"/>
<reference evidence="2 3" key="1">
    <citation type="submission" date="2016-12" db="EMBL/GenBank/DDBJ databases">
        <authorList>
            <person name="Song W.-J."/>
            <person name="Kurnit D.M."/>
        </authorList>
    </citation>
    <scope>NUCLEOTIDE SEQUENCE [LARGE SCALE GENOMIC DNA]</scope>
    <source>
        <strain evidence="2 3">STM7296</strain>
    </source>
</reference>
<proteinExistence type="predicted"/>
<organism evidence="2 3">
    <name type="scientific">Paraburkholderia ribeironis</name>
    <dbReference type="NCBI Taxonomy" id="1247936"/>
    <lineage>
        <taxon>Bacteria</taxon>
        <taxon>Pseudomonadati</taxon>
        <taxon>Pseudomonadota</taxon>
        <taxon>Betaproteobacteria</taxon>
        <taxon>Burkholderiales</taxon>
        <taxon>Burkholderiaceae</taxon>
        <taxon>Paraburkholderia</taxon>
    </lineage>
</organism>
<feature type="transmembrane region" description="Helical" evidence="1">
    <location>
        <begin position="67"/>
        <end position="88"/>
    </location>
</feature>
<dbReference type="Proteomes" id="UP000187012">
    <property type="component" value="Unassembled WGS sequence"/>
</dbReference>
<keyword evidence="1" id="KW-0812">Transmembrane</keyword>
<protein>
    <submittedName>
        <fullName evidence="2">Uncharacterized protein</fullName>
    </submittedName>
</protein>